<dbReference type="PANTHER" id="PTHR10587:SF133">
    <property type="entry name" value="CHITIN DEACETYLASE 1-RELATED"/>
    <property type="match status" value="1"/>
</dbReference>
<dbReference type="Proteomes" id="UP000596427">
    <property type="component" value="Chromosome"/>
</dbReference>
<gene>
    <name evidence="9" type="ORF">EZH22_25465</name>
</gene>
<dbReference type="PANTHER" id="PTHR10587">
    <property type="entry name" value="GLYCOSYL TRANSFERASE-RELATED"/>
    <property type="match status" value="1"/>
</dbReference>
<dbReference type="CDD" id="cd10917">
    <property type="entry name" value="CE4_NodB_like_6s_7s"/>
    <property type="match status" value="1"/>
</dbReference>
<sequence>MKSLLIVSGILVAGVAGTGIAVGPMLTQALKDDAPATTQSITKPVQLAQAQTGQAGKPVVTPAVAPTPAPAPAAPAPSAGPRKNYTYKSFEVDGNYIAMTFDDGPSPETTPKLLAVLKERGIKATFFVLGNMAAKHPELLKMIADDGHEIGNHSWSHPQLTRINIAAVDKQLGDTSEIIFQATGKRPLYLRPPYGSMKPTLRTYIEDKFGLTVVNWSVDPNDWKDRDSQKVHDAIMAQVKPGAIVLSHDIYPTTVAAMPRVLDELIAKGYKFGTLSELIAMDKPLKPHLVAALPGGKPQQKPKSATAAKPDASKPDTSKPAAKPAPKPAAAAGNPQPRNAGVY</sequence>
<dbReference type="PROSITE" id="PS51677">
    <property type="entry name" value="NODB"/>
    <property type="match status" value="1"/>
</dbReference>
<feature type="domain" description="NodB homology" evidence="8">
    <location>
        <begin position="95"/>
        <end position="273"/>
    </location>
</feature>
<evidence type="ECO:0000313" key="9">
    <source>
        <dbReference type="EMBL" id="QRG06272.1"/>
    </source>
</evidence>
<keyword evidence="10" id="KW-1185">Reference proteome</keyword>
<evidence type="ECO:0000256" key="5">
    <source>
        <dbReference type="ARBA" id="ARBA00022801"/>
    </source>
</evidence>
<dbReference type="Gene3D" id="3.20.20.370">
    <property type="entry name" value="Glycoside hydrolase/deacetylase"/>
    <property type="match status" value="1"/>
</dbReference>
<keyword evidence="4" id="KW-0479">Metal-binding</keyword>
<evidence type="ECO:0000256" key="4">
    <source>
        <dbReference type="ARBA" id="ARBA00022723"/>
    </source>
</evidence>
<organism evidence="9 10">
    <name type="scientific">Xanthobacter dioxanivorans</name>
    <dbReference type="NCBI Taxonomy" id="2528964"/>
    <lineage>
        <taxon>Bacteria</taxon>
        <taxon>Pseudomonadati</taxon>
        <taxon>Pseudomonadota</taxon>
        <taxon>Alphaproteobacteria</taxon>
        <taxon>Hyphomicrobiales</taxon>
        <taxon>Xanthobacteraceae</taxon>
        <taxon>Xanthobacter</taxon>
    </lineage>
</organism>
<evidence type="ECO:0000256" key="3">
    <source>
        <dbReference type="ARBA" id="ARBA00020071"/>
    </source>
</evidence>
<dbReference type="AlphaFoldDB" id="A0A974PME0"/>
<evidence type="ECO:0000313" key="10">
    <source>
        <dbReference type="Proteomes" id="UP000596427"/>
    </source>
</evidence>
<dbReference type="InterPro" id="IPR011330">
    <property type="entry name" value="Glyco_hydro/deAcase_b/a-brl"/>
</dbReference>
<dbReference type="InterPro" id="IPR002509">
    <property type="entry name" value="NODB_dom"/>
</dbReference>
<dbReference type="RefSeq" id="WP_203193181.1">
    <property type="nucleotide sequence ID" value="NZ_CP063362.1"/>
</dbReference>
<feature type="region of interest" description="Disordered" evidence="7">
    <location>
        <begin position="290"/>
        <end position="343"/>
    </location>
</feature>
<dbReference type="KEGG" id="xdi:EZH22_25465"/>
<dbReference type="GO" id="GO:0005975">
    <property type="term" value="P:carbohydrate metabolic process"/>
    <property type="evidence" value="ECO:0007669"/>
    <property type="project" value="InterPro"/>
</dbReference>
<proteinExistence type="inferred from homology"/>
<evidence type="ECO:0000256" key="1">
    <source>
        <dbReference type="ARBA" id="ARBA00003236"/>
    </source>
</evidence>
<evidence type="ECO:0000256" key="7">
    <source>
        <dbReference type="SAM" id="MobiDB-lite"/>
    </source>
</evidence>
<evidence type="ECO:0000256" key="2">
    <source>
        <dbReference type="ARBA" id="ARBA00010973"/>
    </source>
</evidence>
<evidence type="ECO:0000259" key="8">
    <source>
        <dbReference type="PROSITE" id="PS51677"/>
    </source>
</evidence>
<name>A0A974PME0_9HYPH</name>
<keyword evidence="5" id="KW-0378">Hydrolase</keyword>
<comment type="similarity">
    <text evidence="2">Belongs to the polysaccharide deacetylase family.</text>
</comment>
<evidence type="ECO:0000256" key="6">
    <source>
        <dbReference type="ARBA" id="ARBA00032976"/>
    </source>
</evidence>
<dbReference type="InterPro" id="IPR050248">
    <property type="entry name" value="Polysacc_deacetylase_ArnD"/>
</dbReference>
<protein>
    <recommendedName>
        <fullName evidence="3">Chitooligosaccharide deacetylase</fullName>
    </recommendedName>
    <alternativeName>
        <fullName evidence="6">Nodulation protein B</fullName>
    </alternativeName>
</protein>
<feature type="compositionally biased region" description="Low complexity" evidence="7">
    <location>
        <begin position="319"/>
        <end position="332"/>
    </location>
</feature>
<dbReference type="GO" id="GO:0016020">
    <property type="term" value="C:membrane"/>
    <property type="evidence" value="ECO:0007669"/>
    <property type="project" value="TreeGrafter"/>
</dbReference>
<dbReference type="Pfam" id="PF01522">
    <property type="entry name" value="Polysacc_deac_1"/>
    <property type="match status" value="1"/>
</dbReference>
<dbReference type="SUPFAM" id="SSF88713">
    <property type="entry name" value="Glycoside hydrolase/deacetylase"/>
    <property type="match status" value="1"/>
</dbReference>
<dbReference type="GO" id="GO:0046872">
    <property type="term" value="F:metal ion binding"/>
    <property type="evidence" value="ECO:0007669"/>
    <property type="project" value="UniProtKB-KW"/>
</dbReference>
<feature type="compositionally biased region" description="Pro residues" evidence="7">
    <location>
        <begin position="65"/>
        <end position="75"/>
    </location>
</feature>
<dbReference type="EMBL" id="CP063362">
    <property type="protein sequence ID" value="QRG06272.1"/>
    <property type="molecule type" value="Genomic_DNA"/>
</dbReference>
<feature type="region of interest" description="Disordered" evidence="7">
    <location>
        <begin position="48"/>
        <end position="80"/>
    </location>
</feature>
<reference evidence="9 10" key="1">
    <citation type="submission" date="2020-10" db="EMBL/GenBank/DDBJ databases">
        <title>Degradation of 1,4-Dioxane by Xanthobacter sp. YN2, via a Novel Group-2 Soluble Di-Iron Monooxygenase.</title>
        <authorList>
            <person name="Ma F."/>
            <person name="Wang Y."/>
            <person name="Yang J."/>
            <person name="Guo H."/>
            <person name="Su D."/>
            <person name="Yu L."/>
        </authorList>
    </citation>
    <scope>NUCLEOTIDE SEQUENCE [LARGE SCALE GENOMIC DNA]</scope>
    <source>
        <strain evidence="9 10">YN2</strain>
    </source>
</reference>
<dbReference type="GO" id="GO:0016810">
    <property type="term" value="F:hydrolase activity, acting on carbon-nitrogen (but not peptide) bonds"/>
    <property type="evidence" value="ECO:0007669"/>
    <property type="project" value="InterPro"/>
</dbReference>
<comment type="function">
    <text evidence="1">Is involved in generating a small heat-stable compound (Nod), an acylated oligomer of N-acetylglucosamine, that stimulates mitosis in various plant protoplasts.</text>
</comment>
<accession>A0A974PME0</accession>